<feature type="chain" id="PRO_5046484965" description="Ger(X)C family spore germination protein" evidence="1">
    <location>
        <begin position="31"/>
        <end position="381"/>
    </location>
</feature>
<evidence type="ECO:0000256" key="1">
    <source>
        <dbReference type="SAM" id="SignalP"/>
    </source>
</evidence>
<sequence length="381" mass="43386">MQRKKRRAMRISFFKTFFVTVTLVLLQSFCAVQTKQSEPGYVEVEAEGDNPSDAEKNAKMEMIRQVLGTNVESRSYLLDSSSLVHIVETSEVGLVRRYRILETKYSKNRMQIRASGIVDEKRLEESIQEQYRLLGKPRILLLASEKFGNEKANSTRTMLESKLISQYPSFDFRNVSREEFKNLNVIPMRSKDADLFPVLEAARKSGGELLWIVDFSSKEGEKLAEGTELKSIFATIDFRLIEIVSGKTLVSGNLQGGKPAINLQYGSEKALDLLLVEMKTSLIKQLAEKWKRGNTIRIVLENVSYEDSVKNDLFQSIRNIKGVNSLNERGVDAQGRIVLEVGALLDGGKLFSILKQMEDRSGFYWEGKEIQTQFLLLKRMK</sequence>
<evidence type="ECO:0008006" key="4">
    <source>
        <dbReference type="Google" id="ProtNLM"/>
    </source>
</evidence>
<evidence type="ECO:0000313" key="3">
    <source>
        <dbReference type="Proteomes" id="UP000285569"/>
    </source>
</evidence>
<keyword evidence="1" id="KW-0732">Signal</keyword>
<dbReference type="Proteomes" id="UP000285569">
    <property type="component" value="Unassembled WGS sequence"/>
</dbReference>
<feature type="signal peptide" evidence="1">
    <location>
        <begin position="1"/>
        <end position="30"/>
    </location>
</feature>
<keyword evidence="3" id="KW-1185">Reference proteome</keyword>
<reference evidence="2 3" key="2">
    <citation type="journal article" date="2020" name="Int. J. Syst. Evol. Microbiol.">
        <title>Leptospira yasudae sp. nov. and Leptospira stimsonii sp. nov., two new species of the pathogenic group isolated from environmental sources.</title>
        <authorList>
            <person name="Casanovas-Massana A."/>
            <person name="Hamond C."/>
            <person name="Santos L.A."/>
            <person name="de Oliveira D."/>
            <person name="Hacker K.P."/>
            <person name="Balassiano I."/>
            <person name="Costa F."/>
            <person name="Medeiros M.A."/>
            <person name="Reis M.G."/>
            <person name="Ko A.I."/>
            <person name="Wunder E.A."/>
        </authorList>
    </citation>
    <scope>NUCLEOTIDE SEQUENCE [LARGE SCALE GENOMIC DNA]</scope>
    <source>
        <strain evidence="2 3">B21</strain>
    </source>
</reference>
<evidence type="ECO:0000313" key="2">
    <source>
        <dbReference type="EMBL" id="RHX80856.1"/>
    </source>
</evidence>
<reference evidence="3" key="1">
    <citation type="submission" date="2018-05" db="EMBL/GenBank/DDBJ databases">
        <title>Leptospira yasudae sp. nov. and Leptospira stimsonii sp. nov., two pathogenic species of the genus Leptospira isolated from environmental sources.</title>
        <authorList>
            <person name="Casanovas-Massana A."/>
            <person name="Hamond C."/>
            <person name="Santos L.A."/>
            <person name="Hacker K.P."/>
            <person name="Balassiano I."/>
            <person name="Medeiros M.A."/>
            <person name="Reis M.G."/>
            <person name="Ko A.I."/>
            <person name="Wunder E.A."/>
        </authorList>
    </citation>
    <scope>NUCLEOTIDE SEQUENCE [LARGE SCALE GENOMIC DNA]</scope>
    <source>
        <strain evidence="3">B21</strain>
    </source>
</reference>
<proteinExistence type="predicted"/>
<gene>
    <name evidence="2" type="ORF">DLM77_08265</name>
</gene>
<name>A0ABX9M542_9LEPT</name>
<organism evidence="2 3">
    <name type="scientific">Leptospira yasudae</name>
    <dbReference type="NCBI Taxonomy" id="2202201"/>
    <lineage>
        <taxon>Bacteria</taxon>
        <taxon>Pseudomonadati</taxon>
        <taxon>Spirochaetota</taxon>
        <taxon>Spirochaetia</taxon>
        <taxon>Leptospirales</taxon>
        <taxon>Leptospiraceae</taxon>
        <taxon>Leptospira</taxon>
    </lineage>
</organism>
<comment type="caution">
    <text evidence="2">The sequence shown here is derived from an EMBL/GenBank/DDBJ whole genome shotgun (WGS) entry which is preliminary data.</text>
</comment>
<accession>A0ABX9M542</accession>
<protein>
    <recommendedName>
        <fullName evidence="4">Ger(X)C family spore germination protein</fullName>
    </recommendedName>
</protein>
<dbReference type="EMBL" id="QHCR01000003">
    <property type="protein sequence ID" value="RHX80856.1"/>
    <property type="molecule type" value="Genomic_DNA"/>
</dbReference>